<evidence type="ECO:0000313" key="2">
    <source>
        <dbReference type="Proteomes" id="UP000054729"/>
    </source>
</evidence>
<evidence type="ECO:0000313" key="1">
    <source>
        <dbReference type="EMBL" id="KTD80410.1"/>
    </source>
</evidence>
<protein>
    <submittedName>
        <fullName evidence="1">Uncharacterized protein</fullName>
    </submittedName>
</protein>
<dbReference type="RefSeq" id="WP_028378580.1">
    <property type="nucleotide sequence ID" value="NZ_CAAAIQ010000008.1"/>
</dbReference>
<sequence>MFRKYQAMTYLTNCLISNVTETKNKPDNCCGEVIDGALLKNLSKRYRAAYKGEKGIMLEE</sequence>
<accession>A0A0W1AGE2</accession>
<comment type="caution">
    <text evidence="1">The sequence shown here is derived from an EMBL/GenBank/DDBJ whole genome shotgun (WGS) entry which is preliminary data.</text>
</comment>
<dbReference type="STRING" id="66969.Lwal_1107"/>
<proteinExistence type="predicted"/>
<organism evidence="1 2">
    <name type="scientific">Legionella waltersii</name>
    <dbReference type="NCBI Taxonomy" id="66969"/>
    <lineage>
        <taxon>Bacteria</taxon>
        <taxon>Pseudomonadati</taxon>
        <taxon>Pseudomonadota</taxon>
        <taxon>Gammaproteobacteria</taxon>
        <taxon>Legionellales</taxon>
        <taxon>Legionellaceae</taxon>
        <taxon>Legionella</taxon>
    </lineage>
</organism>
<dbReference type="EMBL" id="LNZB01000031">
    <property type="protein sequence ID" value="KTD80410.1"/>
    <property type="molecule type" value="Genomic_DNA"/>
</dbReference>
<dbReference type="Proteomes" id="UP000054729">
    <property type="component" value="Unassembled WGS sequence"/>
</dbReference>
<reference evidence="1 2" key="1">
    <citation type="submission" date="2015-11" db="EMBL/GenBank/DDBJ databases">
        <title>Genomic analysis of 38 Legionella species identifies large and diverse effector repertoires.</title>
        <authorList>
            <person name="Burstein D."/>
            <person name="Amaro F."/>
            <person name="Zusman T."/>
            <person name="Lifshitz Z."/>
            <person name="Cohen O."/>
            <person name="Gilbert J.A."/>
            <person name="Pupko T."/>
            <person name="Shuman H.A."/>
            <person name="Segal G."/>
        </authorList>
    </citation>
    <scope>NUCLEOTIDE SEQUENCE [LARGE SCALE GENOMIC DNA]</scope>
    <source>
        <strain evidence="1 2">ATCC 51914</strain>
    </source>
</reference>
<gene>
    <name evidence="1" type="ORF">Lwal_1107</name>
</gene>
<dbReference type="AlphaFoldDB" id="A0A0W1AGE2"/>
<name>A0A0W1AGE2_9GAMM</name>
<dbReference type="PATRIC" id="fig|66969.6.peg.1212"/>
<keyword evidence="2" id="KW-1185">Reference proteome</keyword>